<dbReference type="EMBL" id="JACEIK010003030">
    <property type="protein sequence ID" value="MCD9639970.1"/>
    <property type="molecule type" value="Genomic_DNA"/>
</dbReference>
<keyword evidence="2" id="KW-1185">Reference proteome</keyword>
<evidence type="ECO:0000313" key="2">
    <source>
        <dbReference type="Proteomes" id="UP000823775"/>
    </source>
</evidence>
<organism evidence="1 2">
    <name type="scientific">Datura stramonium</name>
    <name type="common">Jimsonweed</name>
    <name type="synonym">Common thornapple</name>
    <dbReference type="NCBI Taxonomy" id="4076"/>
    <lineage>
        <taxon>Eukaryota</taxon>
        <taxon>Viridiplantae</taxon>
        <taxon>Streptophyta</taxon>
        <taxon>Embryophyta</taxon>
        <taxon>Tracheophyta</taxon>
        <taxon>Spermatophyta</taxon>
        <taxon>Magnoliopsida</taxon>
        <taxon>eudicotyledons</taxon>
        <taxon>Gunneridae</taxon>
        <taxon>Pentapetalae</taxon>
        <taxon>asterids</taxon>
        <taxon>lamiids</taxon>
        <taxon>Solanales</taxon>
        <taxon>Solanaceae</taxon>
        <taxon>Solanoideae</taxon>
        <taxon>Datureae</taxon>
        <taxon>Datura</taxon>
    </lineage>
</organism>
<gene>
    <name evidence="1" type="ORF">HAX54_024981</name>
</gene>
<evidence type="ECO:0000313" key="1">
    <source>
        <dbReference type="EMBL" id="MCD9639970.1"/>
    </source>
</evidence>
<dbReference type="Proteomes" id="UP000823775">
    <property type="component" value="Unassembled WGS sequence"/>
</dbReference>
<protein>
    <submittedName>
        <fullName evidence="1">Uncharacterized protein</fullName>
    </submittedName>
</protein>
<sequence>MAVHFPLPQSSVLPFVPPQLPPTPPKGKAINCFLFRVSTFAPLLSDFLQFVLETTWKGALRLHMLHRFCASSH</sequence>
<name>A0ABS8V0P6_DATST</name>
<proteinExistence type="predicted"/>
<comment type="caution">
    <text evidence="1">The sequence shown here is derived from an EMBL/GenBank/DDBJ whole genome shotgun (WGS) entry which is preliminary data.</text>
</comment>
<accession>A0ABS8V0P6</accession>
<reference evidence="1 2" key="1">
    <citation type="journal article" date="2021" name="BMC Genomics">
        <title>Datura genome reveals duplications of psychoactive alkaloid biosynthetic genes and high mutation rate following tissue culture.</title>
        <authorList>
            <person name="Rajewski A."/>
            <person name="Carter-House D."/>
            <person name="Stajich J."/>
            <person name="Litt A."/>
        </authorList>
    </citation>
    <scope>NUCLEOTIDE SEQUENCE [LARGE SCALE GENOMIC DNA]</scope>
    <source>
        <strain evidence="1">AR-01</strain>
    </source>
</reference>